<protein>
    <submittedName>
        <fullName evidence="5">4-hydroxy-tetrahydrodipicolinate reductase</fullName>
    </submittedName>
</protein>
<dbReference type="Pfam" id="PF01113">
    <property type="entry name" value="DapB_N"/>
    <property type="match status" value="1"/>
</dbReference>
<dbReference type="SUPFAM" id="SSF51735">
    <property type="entry name" value="NAD(P)-binding Rossmann-fold domains"/>
    <property type="match status" value="1"/>
</dbReference>
<dbReference type="InterPro" id="IPR045760">
    <property type="entry name" value="DAP_DH_C"/>
</dbReference>
<evidence type="ECO:0000313" key="6">
    <source>
        <dbReference type="Proteomes" id="UP000317593"/>
    </source>
</evidence>
<keyword evidence="1" id="KW-0521">NADP</keyword>
<dbReference type="GO" id="GO:0008839">
    <property type="term" value="F:4-hydroxy-tetrahydrodipicolinate reductase"/>
    <property type="evidence" value="ECO:0007669"/>
    <property type="project" value="InterPro"/>
</dbReference>
<feature type="domain" description="Dihydrodipicolinate reductase N-terminal" evidence="3">
    <location>
        <begin position="3"/>
        <end position="99"/>
    </location>
</feature>
<keyword evidence="2" id="KW-0560">Oxidoreductase</keyword>
<evidence type="ECO:0000313" key="5">
    <source>
        <dbReference type="EMBL" id="SMO61880.1"/>
    </source>
</evidence>
<organism evidence="5 6">
    <name type="scientific">Fodinibius sediminis</name>
    <dbReference type="NCBI Taxonomy" id="1214077"/>
    <lineage>
        <taxon>Bacteria</taxon>
        <taxon>Pseudomonadati</taxon>
        <taxon>Balneolota</taxon>
        <taxon>Balneolia</taxon>
        <taxon>Balneolales</taxon>
        <taxon>Balneolaceae</taxon>
        <taxon>Fodinibius</taxon>
    </lineage>
</organism>
<gene>
    <name evidence="5" type="ORF">SAMN06265218_10717</name>
</gene>
<dbReference type="OrthoDB" id="9767616at2"/>
<dbReference type="GO" id="GO:0009089">
    <property type="term" value="P:lysine biosynthetic process via diaminopimelate"/>
    <property type="evidence" value="ECO:0007669"/>
    <property type="project" value="InterPro"/>
</dbReference>
<dbReference type="Proteomes" id="UP000317593">
    <property type="component" value="Unassembled WGS sequence"/>
</dbReference>
<evidence type="ECO:0000256" key="1">
    <source>
        <dbReference type="ARBA" id="ARBA00022857"/>
    </source>
</evidence>
<feature type="domain" description="2,4-diaminopentanoate dehydrogenase C-terminal" evidence="4">
    <location>
        <begin position="138"/>
        <end position="326"/>
    </location>
</feature>
<dbReference type="Pfam" id="PF19328">
    <property type="entry name" value="DAP_DH_C"/>
    <property type="match status" value="1"/>
</dbReference>
<proteinExistence type="predicted"/>
<name>A0A521CTB7_9BACT</name>
<dbReference type="RefSeq" id="WP_142714278.1">
    <property type="nucleotide sequence ID" value="NZ_FXTH01000007.1"/>
</dbReference>
<dbReference type="InterPro" id="IPR036291">
    <property type="entry name" value="NAD(P)-bd_dom_sf"/>
</dbReference>
<evidence type="ECO:0000259" key="4">
    <source>
        <dbReference type="Pfam" id="PF19328"/>
    </source>
</evidence>
<accession>A0A521CTB7</accession>
<dbReference type="Gene3D" id="3.40.50.720">
    <property type="entry name" value="NAD(P)-binding Rossmann-like Domain"/>
    <property type="match status" value="1"/>
</dbReference>
<evidence type="ECO:0000256" key="2">
    <source>
        <dbReference type="ARBA" id="ARBA00023002"/>
    </source>
</evidence>
<dbReference type="InterPro" id="IPR000846">
    <property type="entry name" value="DapB_N"/>
</dbReference>
<dbReference type="AlphaFoldDB" id="A0A521CTB7"/>
<evidence type="ECO:0000259" key="3">
    <source>
        <dbReference type="Pfam" id="PF01113"/>
    </source>
</evidence>
<reference evidence="5 6" key="1">
    <citation type="submission" date="2017-05" db="EMBL/GenBank/DDBJ databases">
        <authorList>
            <person name="Varghese N."/>
            <person name="Submissions S."/>
        </authorList>
    </citation>
    <scope>NUCLEOTIDE SEQUENCE [LARGE SCALE GENOMIC DNA]</scope>
    <source>
        <strain evidence="5 6">DSM 21194</strain>
    </source>
</reference>
<sequence length="333" mass="36147">MKKIVQIGVGPLGQKIVKNTLQREEIHLVGAVDPDPEKAGKDLGELCGCTHMGIPVSRELTSSIKGRGADVAVVSTFSSLERIEPQLAELADAKLNIVSTCEELSYPWQTQPDIAQRIDKVCRDSGVTCLGTGVNPGFLMDYLPAVMSSICQDIEQIKVTRVQDASIRRIPFQRKIGAGLTAKQFSQRKKNGHLRHIGLTESVHMIARALCWRLDRVEETLDPVVAARLVSSGYKDIRQGQASGVEQYGRGYVGEEEKITLHFRAAVGEEKSHDKIEIVGTPSFTSVIEGGINGDIATAAITLNAISAVLRAESGLKTMLEIPVPSFSGRFCV</sequence>
<keyword evidence="6" id="KW-1185">Reference proteome</keyword>
<dbReference type="EMBL" id="FXTH01000007">
    <property type="protein sequence ID" value="SMO61880.1"/>
    <property type="molecule type" value="Genomic_DNA"/>
</dbReference>
<dbReference type="CDD" id="cd24146">
    <property type="entry name" value="nat-AmDH_N_like"/>
    <property type="match status" value="1"/>
</dbReference>